<comment type="caution">
    <text evidence="2">The sequence shown here is derived from an EMBL/GenBank/DDBJ whole genome shotgun (WGS) entry which is preliminary data.</text>
</comment>
<name>A0A2K2H6U3_9BACT</name>
<gene>
    <name evidence="2" type="ORF">C2E25_14660</name>
</gene>
<dbReference type="OrthoDB" id="9790745at2"/>
<evidence type="ECO:0000313" key="3">
    <source>
        <dbReference type="Proteomes" id="UP000236340"/>
    </source>
</evidence>
<dbReference type="Proteomes" id="UP000236340">
    <property type="component" value="Unassembled WGS sequence"/>
</dbReference>
<dbReference type="EMBL" id="PPFX01000042">
    <property type="protein sequence ID" value="PNU19045.1"/>
    <property type="molecule type" value="Genomic_DNA"/>
</dbReference>
<feature type="domain" description="DUF488" evidence="1">
    <location>
        <begin position="3"/>
        <end position="124"/>
    </location>
</feature>
<accession>A0A2K2H6U3</accession>
<dbReference type="InterPro" id="IPR054495">
    <property type="entry name" value="DUF488-N3a"/>
</dbReference>
<protein>
    <submittedName>
        <fullName evidence="2">DUF488 domain-containing protein</fullName>
    </submittedName>
</protein>
<dbReference type="RefSeq" id="WP_103116471.1">
    <property type="nucleotide sequence ID" value="NZ_PPFX01000042.1"/>
</dbReference>
<evidence type="ECO:0000313" key="2">
    <source>
        <dbReference type="EMBL" id="PNU19045.1"/>
    </source>
</evidence>
<proteinExistence type="predicted"/>
<organism evidence="2 3">
    <name type="scientific">Geothermobacter hydrogeniphilus</name>
    <dbReference type="NCBI Taxonomy" id="1969733"/>
    <lineage>
        <taxon>Bacteria</taxon>
        <taxon>Pseudomonadati</taxon>
        <taxon>Thermodesulfobacteriota</taxon>
        <taxon>Desulfuromonadia</taxon>
        <taxon>Desulfuromonadales</taxon>
        <taxon>Geothermobacteraceae</taxon>
        <taxon>Geothermobacter</taxon>
    </lineage>
</organism>
<evidence type="ECO:0000259" key="1">
    <source>
        <dbReference type="Pfam" id="PF22751"/>
    </source>
</evidence>
<reference evidence="2 3" key="1">
    <citation type="journal article" date="2018" name="Genome Announc.">
        <title>Genome Sequence of Geothermobacter sp. HR-1 Iron Reducer from the Loihi Seamount.</title>
        <authorList>
            <person name="Smith H."/>
            <person name="Abuyen K."/>
            <person name="Tremblay J."/>
            <person name="Savalia P."/>
            <person name="Perez-Rodriguez I."/>
            <person name="Emerson D."/>
            <person name="Tully B."/>
            <person name="Amend J."/>
        </authorList>
    </citation>
    <scope>NUCLEOTIDE SEQUENCE [LARGE SCALE GENOMIC DNA]</scope>
    <source>
        <strain evidence="2 3">HR-1</strain>
    </source>
</reference>
<sequence>MPVRIVRLGTPRHEKEGLRIGTVRHPPRGVPKKDHATQNWYDLWLPELAPSAELVKQARAAKTEEQWRLFVRKYRAEMTAPDKGRLLELLAALSRQADFSVGCYCENEARCHRSVLRDLLTERGAALEEQ</sequence>
<dbReference type="AlphaFoldDB" id="A0A2K2H6U3"/>
<dbReference type="Pfam" id="PF22751">
    <property type="entry name" value="DUF488-N3a"/>
    <property type="match status" value="1"/>
</dbReference>